<proteinExistence type="predicted"/>
<dbReference type="NCBIfam" id="NF038228">
    <property type="entry name" value="IcmH_DotU_IVB"/>
    <property type="match status" value="1"/>
</dbReference>
<comment type="caution">
    <text evidence="2">The sequence shown here is derived from an EMBL/GenBank/DDBJ whole genome shotgun (WGS) entry which is preliminary data.</text>
</comment>
<dbReference type="Pfam" id="PF09850">
    <property type="entry name" value="DotU"/>
    <property type="match status" value="1"/>
</dbReference>
<dbReference type="PANTHER" id="PTHR38033">
    <property type="entry name" value="MEMBRANE PROTEIN-RELATED"/>
    <property type="match status" value="1"/>
</dbReference>
<dbReference type="PANTHER" id="PTHR38033:SF1">
    <property type="entry name" value="DOTU FAMILY TYPE IV_VI SECRETION SYSTEM PROTEIN"/>
    <property type="match status" value="1"/>
</dbReference>
<organism evidence="2 3">
    <name type="scientific">Telluria antibiotica</name>
    <dbReference type="NCBI Taxonomy" id="2717319"/>
    <lineage>
        <taxon>Bacteria</taxon>
        <taxon>Pseudomonadati</taxon>
        <taxon>Pseudomonadota</taxon>
        <taxon>Betaproteobacteria</taxon>
        <taxon>Burkholderiales</taxon>
        <taxon>Oxalobacteraceae</taxon>
        <taxon>Telluria group</taxon>
        <taxon>Telluria</taxon>
    </lineage>
</organism>
<feature type="domain" description="Type IV / VI secretion system DotU" evidence="1">
    <location>
        <begin position="24"/>
        <end position="221"/>
    </location>
</feature>
<dbReference type="InterPro" id="IPR017732">
    <property type="entry name" value="T4/T6SS_DotU"/>
</dbReference>
<dbReference type="NCBIfam" id="TIGR03349">
    <property type="entry name" value="IV_VI_DotU"/>
    <property type="match status" value="1"/>
</dbReference>
<sequence>MNHPVERRAAPSQRGAAGTAPGSLVDLMYEGFYALFLLKRGCGPHDQDGFADRMTSFLGDVDRSAKALGIGADDVTAAKYAFCAAVDEIILGADYAIREAWETRPLQLRLFGDQLAGEHFFQRLDDLRAKGSVHLQALEVYHLCLLLGFRGRFALDGPDKLNYLTARLGDEIARMRGKSRAFAPHADRPDQIVHKLRSDTSQWVLCGVFALAGLGAYLGYRNALGSETDRALASYNDLIKLPPRSANVTITLP</sequence>
<accession>A0ABX0PHN5</accession>
<dbReference type="Proteomes" id="UP000716322">
    <property type="component" value="Unassembled WGS sequence"/>
</dbReference>
<dbReference type="RefSeq" id="WP_166862235.1">
    <property type="nucleotide sequence ID" value="NZ_JAAQOM010000015.1"/>
</dbReference>
<reference evidence="2 3" key="1">
    <citation type="submission" date="2020-03" db="EMBL/GenBank/DDBJ databases">
        <title>Genome sequence of strain Massilia sp. TW-1.</title>
        <authorList>
            <person name="Chaudhary D.K."/>
        </authorList>
    </citation>
    <scope>NUCLEOTIDE SEQUENCE [LARGE SCALE GENOMIC DNA]</scope>
    <source>
        <strain evidence="2 3">TW-1</strain>
    </source>
</reference>
<name>A0ABX0PHN5_9BURK</name>
<dbReference type="InterPro" id="IPR038522">
    <property type="entry name" value="T4/T6SS_DotU_sf"/>
</dbReference>
<evidence type="ECO:0000313" key="3">
    <source>
        <dbReference type="Proteomes" id="UP000716322"/>
    </source>
</evidence>
<dbReference type="EMBL" id="JAAQOM010000015">
    <property type="protein sequence ID" value="NIA56550.1"/>
    <property type="molecule type" value="Genomic_DNA"/>
</dbReference>
<protein>
    <submittedName>
        <fullName evidence="2">DotU family type IV/VI secretion system protein</fullName>
    </submittedName>
</protein>
<gene>
    <name evidence="2" type="ORF">HAV22_23255</name>
</gene>
<evidence type="ECO:0000313" key="2">
    <source>
        <dbReference type="EMBL" id="NIA56550.1"/>
    </source>
</evidence>
<keyword evidence="3" id="KW-1185">Reference proteome</keyword>
<dbReference type="Gene3D" id="1.25.40.590">
    <property type="entry name" value="Type IV / VI secretion system, DotU"/>
    <property type="match status" value="1"/>
</dbReference>
<evidence type="ECO:0000259" key="1">
    <source>
        <dbReference type="Pfam" id="PF09850"/>
    </source>
</evidence>